<keyword evidence="8" id="KW-1003">Cell membrane</keyword>
<keyword evidence="8" id="KW-0448">Lipopolysaccharide biosynthesis</keyword>
<sequence>MSKPRSLSLAAYRVLSWGLRNGVAPQSNPPRPEGELLWIHVATPDRLRAVTDFCRRLSQVRAKLNFLLTAPPDEDLSNWPDSRFPLINLPQEQSGAAREFIEYWRPNMGLWVGGDLMPNIVTRADEQAIPLVLFDAQFSVTLSRNARWLPDITRVTFDCFRKILTPSAETARQIRRLGIQSGKVAESPPLRISPNPRPWPEDELIETTHTLAGRPVWLAAWVQDKEFISVLTAHRQALRMLHRLVLVLHVANEPEVTPLRRRLESMDLRCVNWDEGDMIEDTTQVVLTSDPENLGLWHRMAPVTFMGSSLERGAGGQDPSEAIALGSAIMFGPYVHRHQEFYSSLQQVNAAKEVKTATELGDAVVQLLAPDQAAGMALAGWHLLTEGAPQADALIEMVQDILDQRGADHAGT</sequence>
<evidence type="ECO:0000313" key="10">
    <source>
        <dbReference type="EMBL" id="NOE20599.1"/>
    </source>
</evidence>
<dbReference type="EMBL" id="WVRA01000011">
    <property type="protein sequence ID" value="NOE20599.1"/>
    <property type="molecule type" value="Genomic_DNA"/>
</dbReference>
<evidence type="ECO:0000259" key="9">
    <source>
        <dbReference type="Pfam" id="PF04413"/>
    </source>
</evidence>
<comment type="pathway">
    <text evidence="2 8">Bacterial outer membrane biogenesis; LPS core biosynthesis.</text>
</comment>
<accession>A0AA90Z4P3</accession>
<comment type="subcellular location">
    <subcellularLocation>
        <location evidence="8">Cell membrane</location>
    </subcellularLocation>
</comment>
<evidence type="ECO:0000256" key="6">
    <source>
        <dbReference type="ARBA" id="ARBA00031445"/>
    </source>
</evidence>
<gene>
    <name evidence="10" type="ORF">GS634_20925</name>
</gene>
<reference evidence="10" key="1">
    <citation type="submission" date="2019-12" db="EMBL/GenBank/DDBJ databases">
        <title>Ruegeria JWLKs population differentiation of coral mucus and skeleton niches.</title>
        <authorList>
            <person name="Luo D."/>
        </authorList>
    </citation>
    <scope>NUCLEOTIDE SEQUENCE</scope>
    <source>
        <strain evidence="10">HKCCD6181</strain>
    </source>
</reference>
<feature type="domain" description="3-deoxy-D-manno-octulosonic-acid transferase N-terminal" evidence="9">
    <location>
        <begin position="17"/>
        <end position="187"/>
    </location>
</feature>
<evidence type="ECO:0000256" key="1">
    <source>
        <dbReference type="ARBA" id="ARBA00003394"/>
    </source>
</evidence>
<dbReference type="GO" id="GO:0005886">
    <property type="term" value="C:plasma membrane"/>
    <property type="evidence" value="ECO:0007669"/>
    <property type="project" value="UniProtKB-SubCell"/>
</dbReference>
<comment type="function">
    <text evidence="1 8">Involved in lipopolysaccharide (LPS) biosynthesis. Catalyzes the transfer of 3-deoxy-D-manno-octulosonate (Kdo) residue(s) from CMP-Kdo to lipid IV(A), the tetraacyldisaccharide-1,4'-bisphosphate precursor of lipid A.</text>
</comment>
<dbReference type="PANTHER" id="PTHR42755:SF1">
    <property type="entry name" value="3-DEOXY-D-MANNO-OCTULOSONIC ACID TRANSFERASE, MITOCHONDRIAL-RELATED"/>
    <property type="match status" value="1"/>
</dbReference>
<proteinExistence type="inferred from homology"/>
<comment type="catalytic activity">
    <reaction evidence="7 8">
        <text>lipid IVA (E. coli) + CMP-3-deoxy-beta-D-manno-octulosonate = alpha-Kdo-(2-&gt;6)-lipid IVA (E. coli) + CMP + H(+)</text>
        <dbReference type="Rhea" id="RHEA:28066"/>
        <dbReference type="ChEBI" id="CHEBI:15378"/>
        <dbReference type="ChEBI" id="CHEBI:58603"/>
        <dbReference type="ChEBI" id="CHEBI:60364"/>
        <dbReference type="ChEBI" id="CHEBI:60377"/>
        <dbReference type="ChEBI" id="CHEBI:85987"/>
        <dbReference type="EC" id="2.4.99.12"/>
    </reaction>
</comment>
<evidence type="ECO:0000256" key="4">
    <source>
        <dbReference type="ARBA" id="ARBA00019077"/>
    </source>
</evidence>
<dbReference type="InterPro" id="IPR039901">
    <property type="entry name" value="Kdotransferase"/>
</dbReference>
<dbReference type="PANTHER" id="PTHR42755">
    <property type="entry name" value="3-DEOXY-MANNO-OCTULOSONATE CYTIDYLYLTRANSFERASE"/>
    <property type="match status" value="1"/>
</dbReference>
<protein>
    <recommendedName>
        <fullName evidence="4 8">3-deoxy-D-manno-octulosonic acid transferase</fullName>
        <shortName evidence="8">Kdo transferase</shortName>
        <ecNumber evidence="3 8">2.4.99.12</ecNumber>
    </recommendedName>
    <alternativeName>
        <fullName evidence="6 8">Lipid IV(A) 3-deoxy-D-manno-octulosonic acid transferase</fullName>
    </alternativeName>
</protein>
<dbReference type="Proteomes" id="UP000597886">
    <property type="component" value="Unassembled WGS sequence"/>
</dbReference>
<dbReference type="GO" id="GO:0043842">
    <property type="term" value="F:Kdo transferase activity"/>
    <property type="evidence" value="ECO:0007669"/>
    <property type="project" value="UniProtKB-EC"/>
</dbReference>
<evidence type="ECO:0000256" key="8">
    <source>
        <dbReference type="RuleBase" id="RU365103"/>
    </source>
</evidence>
<comment type="caution">
    <text evidence="10">The sequence shown here is derived from an EMBL/GenBank/DDBJ whole genome shotgun (WGS) entry which is preliminary data.</text>
</comment>
<dbReference type="Gene3D" id="3.40.50.11720">
    <property type="entry name" value="3-Deoxy-D-manno-octulosonic-acid transferase, N-terminal domain"/>
    <property type="match status" value="1"/>
</dbReference>
<dbReference type="EC" id="2.4.99.12" evidence="3 8"/>
<keyword evidence="8" id="KW-0472">Membrane</keyword>
<dbReference type="AlphaFoldDB" id="A0AA90Z4P3"/>
<keyword evidence="5 8" id="KW-0808">Transferase</keyword>
<dbReference type="Gene3D" id="3.40.50.2000">
    <property type="entry name" value="Glycogen Phosphorylase B"/>
    <property type="match status" value="1"/>
</dbReference>
<name>A0AA90Z4P3_9RHOB</name>
<evidence type="ECO:0000256" key="5">
    <source>
        <dbReference type="ARBA" id="ARBA00022679"/>
    </source>
</evidence>
<evidence type="ECO:0000256" key="7">
    <source>
        <dbReference type="ARBA" id="ARBA00049183"/>
    </source>
</evidence>
<evidence type="ECO:0000256" key="2">
    <source>
        <dbReference type="ARBA" id="ARBA00004713"/>
    </source>
</evidence>
<comment type="similarity">
    <text evidence="8">Belongs to the glycosyltransferase group 1 family.</text>
</comment>
<dbReference type="GO" id="GO:0009245">
    <property type="term" value="P:lipid A biosynthetic process"/>
    <property type="evidence" value="ECO:0007669"/>
    <property type="project" value="TreeGrafter"/>
</dbReference>
<dbReference type="GO" id="GO:0009244">
    <property type="term" value="P:lipopolysaccharide core region biosynthetic process"/>
    <property type="evidence" value="ECO:0007669"/>
    <property type="project" value="UniProtKB-UniRule"/>
</dbReference>
<dbReference type="InterPro" id="IPR038107">
    <property type="entry name" value="Glycos_transf_N_sf"/>
</dbReference>
<dbReference type="RefSeq" id="WP_171331754.1">
    <property type="nucleotide sequence ID" value="NZ_WVRA01000011.1"/>
</dbReference>
<dbReference type="InterPro" id="IPR007507">
    <property type="entry name" value="Glycos_transf_N"/>
</dbReference>
<organism evidence="10 11">
    <name type="scientific">Ruegeria atlantica</name>
    <dbReference type="NCBI Taxonomy" id="81569"/>
    <lineage>
        <taxon>Bacteria</taxon>
        <taxon>Pseudomonadati</taxon>
        <taxon>Pseudomonadota</taxon>
        <taxon>Alphaproteobacteria</taxon>
        <taxon>Rhodobacterales</taxon>
        <taxon>Roseobacteraceae</taxon>
        <taxon>Ruegeria</taxon>
    </lineage>
</organism>
<dbReference type="Pfam" id="PF04413">
    <property type="entry name" value="Glycos_transf_N"/>
    <property type="match status" value="1"/>
</dbReference>
<evidence type="ECO:0000256" key="3">
    <source>
        <dbReference type="ARBA" id="ARBA00012621"/>
    </source>
</evidence>
<evidence type="ECO:0000313" key="11">
    <source>
        <dbReference type="Proteomes" id="UP000597886"/>
    </source>
</evidence>